<evidence type="ECO:0000313" key="1">
    <source>
        <dbReference type="EMBL" id="QDP98769.1"/>
    </source>
</evidence>
<proteinExistence type="predicted"/>
<name>A0A516Q5P4_9ACTN</name>
<dbReference type="InterPro" id="IPR038695">
    <property type="entry name" value="Saro_0823-like_sf"/>
</dbReference>
<dbReference type="AlphaFoldDB" id="A0A516Q5P4"/>
<evidence type="ECO:0000313" key="2">
    <source>
        <dbReference type="Proteomes" id="UP000319263"/>
    </source>
</evidence>
<dbReference type="InterPro" id="IPR003795">
    <property type="entry name" value="DUF192"/>
</dbReference>
<reference evidence="1 2" key="1">
    <citation type="submission" date="2019-07" db="EMBL/GenBank/DDBJ databases">
        <title>Microlunatus dokdonensis sp. nov. isolated from the rhizospheric soil of the wild plant Elymus tsukushiensis.</title>
        <authorList>
            <person name="Ghim S.-Y."/>
            <person name="Hwang Y.-J."/>
            <person name="Son J.-S."/>
            <person name="Shin J.-H."/>
        </authorList>
    </citation>
    <scope>NUCLEOTIDE SEQUENCE [LARGE SCALE GENOMIC DNA]</scope>
    <source>
        <strain evidence="1 2">KUDC0627</strain>
    </source>
</reference>
<dbReference type="KEGG" id="mik:FOE78_12525"/>
<accession>A0A516Q5P4</accession>
<protein>
    <submittedName>
        <fullName evidence="1">DUF192 domain-containing protein</fullName>
    </submittedName>
</protein>
<dbReference type="EMBL" id="CP041692">
    <property type="protein sequence ID" value="QDP98769.1"/>
    <property type="molecule type" value="Genomic_DNA"/>
</dbReference>
<dbReference type="Proteomes" id="UP000319263">
    <property type="component" value="Chromosome"/>
</dbReference>
<gene>
    <name evidence="1" type="ORF">FOE78_12525</name>
</gene>
<dbReference type="OrthoDB" id="3177228at2"/>
<organism evidence="1 2">
    <name type="scientific">Microlunatus elymi</name>
    <dbReference type="NCBI Taxonomy" id="2596828"/>
    <lineage>
        <taxon>Bacteria</taxon>
        <taxon>Bacillati</taxon>
        <taxon>Actinomycetota</taxon>
        <taxon>Actinomycetes</taxon>
        <taxon>Propionibacteriales</taxon>
        <taxon>Propionibacteriaceae</taxon>
        <taxon>Microlunatus</taxon>
    </lineage>
</organism>
<dbReference type="Pfam" id="PF02643">
    <property type="entry name" value="DUF192"/>
    <property type="match status" value="1"/>
</dbReference>
<dbReference type="Gene3D" id="2.60.120.1140">
    <property type="entry name" value="Protein of unknown function DUF192"/>
    <property type="match status" value="1"/>
</dbReference>
<sequence length="106" mass="11004">MRDGVDVAALAVADTSATRRRGLLGSDGVQGALWITRCPSVHMIGMRYPIDVAVVDRDGVVLLVKTIKPWTGGTRFRLRASATVEAAAGAMSQWGIGPGSVLAIGG</sequence>
<keyword evidence="2" id="KW-1185">Reference proteome</keyword>